<feature type="region of interest" description="Disordered" evidence="1">
    <location>
        <begin position="58"/>
        <end position="86"/>
    </location>
</feature>
<feature type="region of interest" description="Disordered" evidence="1">
    <location>
        <begin position="321"/>
        <end position="352"/>
    </location>
</feature>
<gene>
    <name evidence="2" type="ORF">EYF80_022902</name>
</gene>
<evidence type="ECO:0000256" key="1">
    <source>
        <dbReference type="SAM" id="MobiDB-lite"/>
    </source>
</evidence>
<feature type="region of interest" description="Disordered" evidence="1">
    <location>
        <begin position="134"/>
        <end position="162"/>
    </location>
</feature>
<proteinExistence type="predicted"/>
<evidence type="ECO:0000313" key="3">
    <source>
        <dbReference type="Proteomes" id="UP000314294"/>
    </source>
</evidence>
<keyword evidence="3" id="KW-1185">Reference proteome</keyword>
<sequence length="352" mass="36976">MIHVERQLACTGGIASGLQVGAFVLLVSDAGLSVLVPFVQWEGGVVVQVDSGQRLKDKDNGLKIYREPPPDRSETPGYHLEDKDKASGSMWDMSGVGYRVDRFISLATLWDMLTAATLLGSVIPIIPLPLQETRSKKTTRNEHDENHQQRRLHQHKHKQAHLRGQSQVAVPVVAGLQHLLLRQIHHQPPSEAGGGAAVDAQVRREAGGLTQQPGPQVEDAAVALPGVTVKGDGAGGQVVQEPVGEAGQPVIVETEGGGADGETGGQRGGSERPAAAVHLTAVTGAKATPMLSEGLPVVLWGDSRWRCRPALLRGDITGPCASAAASYSASPASSSAADKEDDGFKLTKTSGN</sequence>
<evidence type="ECO:0000313" key="2">
    <source>
        <dbReference type="EMBL" id="TNN66833.1"/>
    </source>
</evidence>
<feature type="compositionally biased region" description="Basic and acidic residues" evidence="1">
    <location>
        <begin position="134"/>
        <end position="148"/>
    </location>
</feature>
<protein>
    <submittedName>
        <fullName evidence="2">Uncharacterized protein</fullName>
    </submittedName>
</protein>
<feature type="compositionally biased region" description="Low complexity" evidence="1">
    <location>
        <begin position="321"/>
        <end position="336"/>
    </location>
</feature>
<dbReference type="EMBL" id="SRLO01000213">
    <property type="protein sequence ID" value="TNN66833.1"/>
    <property type="molecule type" value="Genomic_DNA"/>
</dbReference>
<accession>A0A4Z2HPC3</accession>
<comment type="caution">
    <text evidence="2">The sequence shown here is derived from an EMBL/GenBank/DDBJ whole genome shotgun (WGS) entry which is preliminary data.</text>
</comment>
<name>A0A4Z2HPC3_9TELE</name>
<organism evidence="2 3">
    <name type="scientific">Liparis tanakae</name>
    <name type="common">Tanaka's snailfish</name>
    <dbReference type="NCBI Taxonomy" id="230148"/>
    <lineage>
        <taxon>Eukaryota</taxon>
        <taxon>Metazoa</taxon>
        <taxon>Chordata</taxon>
        <taxon>Craniata</taxon>
        <taxon>Vertebrata</taxon>
        <taxon>Euteleostomi</taxon>
        <taxon>Actinopterygii</taxon>
        <taxon>Neopterygii</taxon>
        <taxon>Teleostei</taxon>
        <taxon>Neoteleostei</taxon>
        <taxon>Acanthomorphata</taxon>
        <taxon>Eupercaria</taxon>
        <taxon>Perciformes</taxon>
        <taxon>Cottioidei</taxon>
        <taxon>Cottales</taxon>
        <taxon>Liparidae</taxon>
        <taxon>Liparis</taxon>
    </lineage>
</organism>
<dbReference type="Proteomes" id="UP000314294">
    <property type="component" value="Unassembled WGS sequence"/>
</dbReference>
<feature type="compositionally biased region" description="Basic residues" evidence="1">
    <location>
        <begin position="149"/>
        <end position="161"/>
    </location>
</feature>
<dbReference type="AlphaFoldDB" id="A0A4Z2HPC3"/>
<reference evidence="2 3" key="1">
    <citation type="submission" date="2019-03" db="EMBL/GenBank/DDBJ databases">
        <title>First draft genome of Liparis tanakae, snailfish: a comprehensive survey of snailfish specific genes.</title>
        <authorList>
            <person name="Kim W."/>
            <person name="Song I."/>
            <person name="Jeong J.-H."/>
            <person name="Kim D."/>
            <person name="Kim S."/>
            <person name="Ryu S."/>
            <person name="Song J.Y."/>
            <person name="Lee S.K."/>
        </authorList>
    </citation>
    <scope>NUCLEOTIDE SEQUENCE [LARGE SCALE GENOMIC DNA]</scope>
    <source>
        <tissue evidence="2">Muscle</tissue>
    </source>
</reference>